<keyword evidence="1" id="KW-0472">Membrane</keyword>
<keyword evidence="1" id="KW-0812">Transmembrane</keyword>
<dbReference type="InterPro" id="IPR008523">
    <property type="entry name" value="DUF805"/>
</dbReference>
<reference evidence="2" key="2">
    <citation type="submission" date="2023-09" db="EMBL/GenBank/DDBJ databases">
        <authorList>
            <person name="Kim T.W."/>
        </authorList>
    </citation>
    <scope>NUCLEOTIDE SEQUENCE</scope>
    <source>
        <strain evidence="2">KCKM 0438</strain>
    </source>
</reference>
<gene>
    <name evidence="2" type="ORF">RF668_09875</name>
</gene>
<dbReference type="Pfam" id="PF05656">
    <property type="entry name" value="DUF805"/>
    <property type="match status" value="1"/>
</dbReference>
<feature type="transmembrane region" description="Helical" evidence="1">
    <location>
        <begin position="68"/>
        <end position="90"/>
    </location>
</feature>
<feature type="transmembrane region" description="Helical" evidence="1">
    <location>
        <begin position="24"/>
        <end position="48"/>
    </location>
</feature>
<reference evidence="2" key="1">
    <citation type="journal article" date="2022" name="Microbiol. Spectr.">
        <title>Optimizing Conditions in the Acid Tolerance Test for Potential Probiotics Using Response Surface Methodology.</title>
        <authorList>
            <person name="Ko H.I."/>
            <person name="Jeong C.H."/>
            <person name="Hong S.W."/>
            <person name="Eun J.B."/>
            <person name="Kim T.W."/>
        </authorList>
    </citation>
    <scope>NUCLEOTIDE SEQUENCE</scope>
    <source>
        <strain evidence="2">KCKM 0438</strain>
    </source>
</reference>
<evidence type="ECO:0000256" key="1">
    <source>
        <dbReference type="SAM" id="Phobius"/>
    </source>
</evidence>
<feature type="transmembrane region" description="Helical" evidence="1">
    <location>
        <begin position="102"/>
        <end position="120"/>
    </location>
</feature>
<accession>A0AAX4AG87</accession>
<protein>
    <submittedName>
        <fullName evidence="2">DUF805 domain-containing protein</fullName>
    </submittedName>
</protein>
<sequence length="261" mass="29486">MWAAYKKFWKDALYLEKTATRAEFWWGVLALLLTEAILWGIYLGYFAIVGHGNINEGVDSGSPLSIFPTIWLIVMGAASIVMLIAFLFLILRRMNDARLSKLWLLLLIVPVFILWLAMLFQQIWLVTPLMLVMGLGVLVLICLCQMSSKPQDLDEVIPLVAGDCVITITRRWAYSGSVRKFKIFIDGNFVGGIKVNQSKTFKVAAGSHNTKAKLDYCGSNTLTVETGETAVALEVRGRNIFQSFIHSMWRVNEYLILQEKK</sequence>
<name>A0AAX4AG87_LACLC</name>
<dbReference type="EMBL" id="CP133787">
    <property type="protein sequence ID" value="WMX70198.1"/>
    <property type="molecule type" value="Genomic_DNA"/>
</dbReference>
<dbReference type="RefSeq" id="WP_309558741.1">
    <property type="nucleotide sequence ID" value="NZ_CP133787.1"/>
</dbReference>
<evidence type="ECO:0000313" key="2">
    <source>
        <dbReference type="EMBL" id="WMX70198.1"/>
    </source>
</evidence>
<dbReference type="AlphaFoldDB" id="A0AAX4AG87"/>
<dbReference type="Proteomes" id="UP001254658">
    <property type="component" value="Chromosome"/>
</dbReference>
<feature type="transmembrane region" description="Helical" evidence="1">
    <location>
        <begin position="126"/>
        <end position="144"/>
    </location>
</feature>
<evidence type="ECO:0000313" key="3">
    <source>
        <dbReference type="Proteomes" id="UP001254658"/>
    </source>
</evidence>
<dbReference type="GO" id="GO:0016020">
    <property type="term" value="C:membrane"/>
    <property type="evidence" value="ECO:0007669"/>
    <property type="project" value="InterPro"/>
</dbReference>
<keyword evidence="1" id="KW-1133">Transmembrane helix</keyword>
<organism evidence="2 3">
    <name type="scientific">Lactococcus lactis subsp. cremoris</name>
    <name type="common">Streptococcus cremoris</name>
    <dbReference type="NCBI Taxonomy" id="1359"/>
    <lineage>
        <taxon>Bacteria</taxon>
        <taxon>Bacillati</taxon>
        <taxon>Bacillota</taxon>
        <taxon>Bacilli</taxon>
        <taxon>Lactobacillales</taxon>
        <taxon>Streptococcaceae</taxon>
        <taxon>Lactococcus</taxon>
    </lineage>
</organism>
<proteinExistence type="predicted"/>